<comment type="caution">
    <text evidence="1">The sequence shown here is derived from an EMBL/GenBank/DDBJ whole genome shotgun (WGS) entry which is preliminary data.</text>
</comment>
<dbReference type="EMBL" id="SGXA01000001">
    <property type="protein sequence ID" value="RZS75882.1"/>
    <property type="molecule type" value="Genomic_DNA"/>
</dbReference>
<keyword evidence="2" id="KW-1185">Reference proteome</keyword>
<evidence type="ECO:0000313" key="2">
    <source>
        <dbReference type="Proteomes" id="UP000293874"/>
    </source>
</evidence>
<sequence>MEDATKKIALSFKYKCDNDIFLEKVFNMEINGIWFIDKVETSFPVYKAIMTSKNIYDIDPAYKIQLQCNTRMAAYILRKMESYFSSFYFSNIISSQRFYSRNGVLLKGSNLDVSLKRGGKPPPNKKAIDCFFDRL</sequence>
<organism evidence="1 2">
    <name type="scientific">Pseudobacter ginsenosidimutans</name>
    <dbReference type="NCBI Taxonomy" id="661488"/>
    <lineage>
        <taxon>Bacteria</taxon>
        <taxon>Pseudomonadati</taxon>
        <taxon>Bacteroidota</taxon>
        <taxon>Chitinophagia</taxon>
        <taxon>Chitinophagales</taxon>
        <taxon>Chitinophagaceae</taxon>
        <taxon>Pseudobacter</taxon>
    </lineage>
</organism>
<dbReference type="AlphaFoldDB" id="A0A4Q7N4E6"/>
<dbReference type="InterPro" id="IPR046725">
    <property type="entry name" value="DUF6617"/>
</dbReference>
<protein>
    <submittedName>
        <fullName evidence="1">Uncharacterized protein</fullName>
    </submittedName>
</protein>
<dbReference type="Pfam" id="PF20322">
    <property type="entry name" value="DUF6617"/>
    <property type="match status" value="1"/>
</dbReference>
<name>A0A4Q7N4E6_9BACT</name>
<evidence type="ECO:0000313" key="1">
    <source>
        <dbReference type="EMBL" id="RZS75882.1"/>
    </source>
</evidence>
<dbReference type="Proteomes" id="UP000293874">
    <property type="component" value="Unassembled WGS sequence"/>
</dbReference>
<proteinExistence type="predicted"/>
<accession>A0A4Q7N4E6</accession>
<gene>
    <name evidence="1" type="ORF">EV199_1758</name>
</gene>
<reference evidence="1 2" key="1">
    <citation type="submission" date="2019-02" db="EMBL/GenBank/DDBJ databases">
        <title>Genomic Encyclopedia of Type Strains, Phase IV (KMG-IV): sequencing the most valuable type-strain genomes for metagenomic binning, comparative biology and taxonomic classification.</title>
        <authorList>
            <person name="Goeker M."/>
        </authorList>
    </citation>
    <scope>NUCLEOTIDE SEQUENCE [LARGE SCALE GENOMIC DNA]</scope>
    <source>
        <strain evidence="1 2">DSM 18116</strain>
    </source>
</reference>